<dbReference type="EMBL" id="SELH01000017">
    <property type="protein sequence ID" value="TWP28782.1"/>
    <property type="molecule type" value="Genomic_DNA"/>
</dbReference>
<dbReference type="AlphaFoldDB" id="A0A563DFA8"/>
<gene>
    <name evidence="1" type="ORF">ETU09_05560</name>
</gene>
<keyword evidence="2" id="KW-1185">Reference proteome</keyword>
<protein>
    <submittedName>
        <fullName evidence="1">Uncharacterized protein</fullName>
    </submittedName>
</protein>
<dbReference type="RefSeq" id="WP_146292421.1">
    <property type="nucleotide sequence ID" value="NZ_SELH01000017.1"/>
</dbReference>
<reference evidence="1 2" key="1">
    <citation type="submission" date="2019-02" db="EMBL/GenBank/DDBJ databases">
        <title>Apibacter muscae sp. nov.: a novel member of the house fly microbiota.</title>
        <authorList>
            <person name="Park R."/>
        </authorList>
    </citation>
    <scope>NUCLEOTIDE SEQUENCE [LARGE SCALE GENOMIC DNA]</scope>
    <source>
        <strain evidence="1 2">AL1</strain>
    </source>
</reference>
<dbReference type="OrthoDB" id="1092794at2"/>
<organism evidence="1 2">
    <name type="scientific">Apibacter muscae</name>
    <dbReference type="NCBI Taxonomy" id="2509004"/>
    <lineage>
        <taxon>Bacteria</taxon>
        <taxon>Pseudomonadati</taxon>
        <taxon>Bacteroidota</taxon>
        <taxon>Flavobacteriia</taxon>
        <taxon>Flavobacteriales</taxon>
        <taxon>Weeksellaceae</taxon>
        <taxon>Apibacter</taxon>
    </lineage>
</organism>
<dbReference type="Pfam" id="PF19875">
    <property type="entry name" value="DUF6348"/>
    <property type="match status" value="1"/>
</dbReference>
<sequence length="211" mass="24869">MEKEILSNLLKAYDLAILEYNDWILVNEQLPAIRANTQGYKEFDQGVSIRLDISVLLADKKVINESYPGIGKDKKAAIQNAFQNFISNSFYIFLASFWKIREDDQVGIENWKINNNNWNIYIGNFTCKGDFNIPSNLFKTIEEVVKNECLTDDIYWFRFYYAHLNTGEIMIEALKNNEDWNDLKDSVKNEVQWEDSDKFYSLRNFILIKKI</sequence>
<proteinExistence type="predicted"/>
<dbReference type="InterPro" id="IPR045929">
    <property type="entry name" value="DUF6348"/>
</dbReference>
<name>A0A563DFA8_9FLAO</name>
<evidence type="ECO:0000313" key="1">
    <source>
        <dbReference type="EMBL" id="TWP28782.1"/>
    </source>
</evidence>
<accession>A0A563DFA8</accession>
<evidence type="ECO:0000313" key="2">
    <source>
        <dbReference type="Proteomes" id="UP000319499"/>
    </source>
</evidence>
<dbReference type="Proteomes" id="UP000319499">
    <property type="component" value="Unassembled WGS sequence"/>
</dbReference>
<comment type="caution">
    <text evidence="1">The sequence shown here is derived from an EMBL/GenBank/DDBJ whole genome shotgun (WGS) entry which is preliminary data.</text>
</comment>